<feature type="transmembrane region" description="Helical" evidence="1">
    <location>
        <begin position="96"/>
        <end position="118"/>
    </location>
</feature>
<evidence type="ECO:0000313" key="3">
    <source>
        <dbReference type="EMBL" id="MFI2477759.1"/>
    </source>
</evidence>
<dbReference type="EMBL" id="JBIRYO010000028">
    <property type="protein sequence ID" value="MFI2477759.1"/>
    <property type="molecule type" value="Genomic_DNA"/>
</dbReference>
<accession>A0ABW7X9T5</accession>
<keyword evidence="4" id="KW-1185">Reference proteome</keyword>
<feature type="transmembrane region" description="Helical" evidence="1">
    <location>
        <begin position="130"/>
        <end position="150"/>
    </location>
</feature>
<keyword evidence="1" id="KW-0812">Transmembrane</keyword>
<evidence type="ECO:0000256" key="1">
    <source>
        <dbReference type="SAM" id="Phobius"/>
    </source>
</evidence>
<feature type="transmembrane region" description="Helical" evidence="1">
    <location>
        <begin position="6"/>
        <end position="27"/>
    </location>
</feature>
<name>A0ABW7X9T5_9NOCA</name>
<evidence type="ECO:0000313" key="4">
    <source>
        <dbReference type="Proteomes" id="UP001611415"/>
    </source>
</evidence>
<comment type="caution">
    <text evidence="3">The sequence shown here is derived from an EMBL/GenBank/DDBJ whole genome shotgun (WGS) entry which is preliminary data.</text>
</comment>
<protein>
    <submittedName>
        <fullName evidence="3">DUF6545 domain-containing protein</fullName>
    </submittedName>
</protein>
<dbReference type="InterPro" id="IPR046675">
    <property type="entry name" value="DUF6545"/>
</dbReference>
<feature type="domain" description="DUF6545" evidence="2">
    <location>
        <begin position="233"/>
        <end position="346"/>
    </location>
</feature>
<sequence>MTSTSASILVPALVVTTAIIGARWILLRNSMLDLLLNRALTWSVGGVFAYGGAVWLGFSEFAPLVFITSGLLAMANVYALARLLDSGDTENAAGRLRTYHVVAVTASGVAIVAVSPIGRALSIDRLDWAAVLWVGSDIMIAVSVVLIAKACVRELRGAVDTVQEKLTYTSLLVLACTSGVLTVVALIDIAAGRPPAEPRAGGGIGAFVSLLLYAVLLAVPMVNVVLERSGFDRAGRDCRRLRPMWVDLTAAVPGVVLDQKLDHPDSIARRYRMMVEISDALLHLRKLDTESSRAAHATDDREALVRHMPATVRTASPDTGAGDGLARGEGQRAVELRMLLELAREWPGLRADVVRAVNGR</sequence>
<organism evidence="3 4">
    <name type="scientific">Nocardia xishanensis</name>
    <dbReference type="NCBI Taxonomy" id="238964"/>
    <lineage>
        <taxon>Bacteria</taxon>
        <taxon>Bacillati</taxon>
        <taxon>Actinomycetota</taxon>
        <taxon>Actinomycetes</taxon>
        <taxon>Mycobacteriales</taxon>
        <taxon>Nocardiaceae</taxon>
        <taxon>Nocardia</taxon>
    </lineage>
</organism>
<feature type="transmembrane region" description="Helical" evidence="1">
    <location>
        <begin position="64"/>
        <end position="84"/>
    </location>
</feature>
<dbReference type="Pfam" id="PF20182">
    <property type="entry name" value="DUF6545"/>
    <property type="match status" value="1"/>
</dbReference>
<evidence type="ECO:0000259" key="2">
    <source>
        <dbReference type="Pfam" id="PF20182"/>
    </source>
</evidence>
<feature type="transmembrane region" description="Helical" evidence="1">
    <location>
        <begin position="204"/>
        <end position="226"/>
    </location>
</feature>
<keyword evidence="1" id="KW-0472">Membrane</keyword>
<gene>
    <name evidence="3" type="ORF">ACH49W_30670</name>
</gene>
<dbReference type="Proteomes" id="UP001611415">
    <property type="component" value="Unassembled WGS sequence"/>
</dbReference>
<proteinExistence type="predicted"/>
<keyword evidence="1" id="KW-1133">Transmembrane helix</keyword>
<reference evidence="3 4" key="1">
    <citation type="submission" date="2024-10" db="EMBL/GenBank/DDBJ databases">
        <title>The Natural Products Discovery Center: Release of the First 8490 Sequenced Strains for Exploring Actinobacteria Biosynthetic Diversity.</title>
        <authorList>
            <person name="Kalkreuter E."/>
            <person name="Kautsar S.A."/>
            <person name="Yang D."/>
            <person name="Bader C.D."/>
            <person name="Teijaro C.N."/>
            <person name="Fluegel L."/>
            <person name="Davis C.M."/>
            <person name="Simpson J.R."/>
            <person name="Lauterbach L."/>
            <person name="Steele A.D."/>
            <person name="Gui C."/>
            <person name="Meng S."/>
            <person name="Li G."/>
            <person name="Viehrig K."/>
            <person name="Ye F."/>
            <person name="Su P."/>
            <person name="Kiefer A.F."/>
            <person name="Nichols A."/>
            <person name="Cepeda A.J."/>
            <person name="Yan W."/>
            <person name="Fan B."/>
            <person name="Jiang Y."/>
            <person name="Adhikari A."/>
            <person name="Zheng C.-J."/>
            <person name="Schuster L."/>
            <person name="Cowan T.M."/>
            <person name="Smanski M.J."/>
            <person name="Chevrette M.G."/>
            <person name="De Carvalho L.P.S."/>
            <person name="Shen B."/>
        </authorList>
    </citation>
    <scope>NUCLEOTIDE SEQUENCE [LARGE SCALE GENOMIC DNA]</scope>
    <source>
        <strain evidence="3 4">NPDC019275</strain>
    </source>
</reference>
<dbReference type="RefSeq" id="WP_397095145.1">
    <property type="nucleotide sequence ID" value="NZ_JBIRYO010000028.1"/>
</dbReference>
<feature type="transmembrane region" description="Helical" evidence="1">
    <location>
        <begin position="171"/>
        <end position="192"/>
    </location>
</feature>
<feature type="transmembrane region" description="Helical" evidence="1">
    <location>
        <begin position="39"/>
        <end position="58"/>
    </location>
</feature>